<dbReference type="SUPFAM" id="SSF88697">
    <property type="entry name" value="PUA domain-like"/>
    <property type="match status" value="1"/>
</dbReference>
<evidence type="ECO:0000313" key="3">
    <source>
        <dbReference type="Proteomes" id="UP001519342"/>
    </source>
</evidence>
<dbReference type="InterPro" id="IPR009326">
    <property type="entry name" value="DUF984"/>
</dbReference>
<dbReference type="Pfam" id="PF04266">
    <property type="entry name" value="ASCH"/>
    <property type="match status" value="1"/>
</dbReference>
<dbReference type="PIRSF" id="PIRSF021320">
    <property type="entry name" value="DUF984"/>
    <property type="match status" value="1"/>
</dbReference>
<dbReference type="Gene3D" id="3.10.400.10">
    <property type="entry name" value="Sulfate adenylyltransferase"/>
    <property type="match status" value="1"/>
</dbReference>
<name>A0ABS4GAS3_9FIRM</name>
<dbReference type="SMART" id="SM01022">
    <property type="entry name" value="ASCH"/>
    <property type="match status" value="1"/>
</dbReference>
<organism evidence="2 3">
    <name type="scientific">Sedimentibacter acidaminivorans</name>
    <dbReference type="NCBI Taxonomy" id="913099"/>
    <lineage>
        <taxon>Bacteria</taxon>
        <taxon>Bacillati</taxon>
        <taxon>Bacillota</taxon>
        <taxon>Tissierellia</taxon>
        <taxon>Sedimentibacter</taxon>
    </lineage>
</organism>
<dbReference type="Proteomes" id="UP001519342">
    <property type="component" value="Unassembled WGS sequence"/>
</dbReference>
<evidence type="ECO:0000259" key="1">
    <source>
        <dbReference type="SMART" id="SM01022"/>
    </source>
</evidence>
<keyword evidence="3" id="KW-1185">Reference proteome</keyword>
<accession>A0ABS4GAS3</accession>
<evidence type="ECO:0000313" key="2">
    <source>
        <dbReference type="EMBL" id="MBP1924791.1"/>
    </source>
</evidence>
<dbReference type="EMBL" id="JAGGKS010000001">
    <property type="protein sequence ID" value="MBP1924791.1"/>
    <property type="molecule type" value="Genomic_DNA"/>
</dbReference>
<sequence length="149" mass="17064">MKEQELWQAYTDEKPACKNEQYEAWCYGSDDPDLLLQLTLSGIKTATASAYPLYLYENCDLPKVGDYNIILKTDGSALCIIRTTSVKVVPFLNVSAEHAYLEGEGDRSLRFWREVHASCFAKELIEIDQIFSENMLVVCEEFEVVYRAE</sequence>
<feature type="domain" description="ASCH" evidence="1">
    <location>
        <begin position="25"/>
        <end position="146"/>
    </location>
</feature>
<dbReference type="InterPro" id="IPR007374">
    <property type="entry name" value="ASCH_domain"/>
</dbReference>
<dbReference type="RefSeq" id="WP_209510520.1">
    <property type="nucleotide sequence ID" value="NZ_JAGGKS010000001.1"/>
</dbReference>
<reference evidence="2 3" key="1">
    <citation type="submission" date="2021-03" db="EMBL/GenBank/DDBJ databases">
        <title>Genomic Encyclopedia of Type Strains, Phase IV (KMG-IV): sequencing the most valuable type-strain genomes for metagenomic binning, comparative biology and taxonomic classification.</title>
        <authorList>
            <person name="Goeker M."/>
        </authorList>
    </citation>
    <scope>NUCLEOTIDE SEQUENCE [LARGE SCALE GENOMIC DNA]</scope>
    <source>
        <strain evidence="2 3">DSM 24004</strain>
    </source>
</reference>
<proteinExistence type="predicted"/>
<dbReference type="PANTHER" id="PTHR39203">
    <property type="entry name" value="CYTOPLASMIC PROTEIN-RELATED"/>
    <property type="match status" value="1"/>
</dbReference>
<dbReference type="PANTHER" id="PTHR39203:SF1">
    <property type="entry name" value="CYTOPLASMIC PROTEIN"/>
    <property type="match status" value="1"/>
</dbReference>
<dbReference type="CDD" id="cd06553">
    <property type="entry name" value="ASCH_Ef3133_like"/>
    <property type="match status" value="1"/>
</dbReference>
<protein>
    <submittedName>
        <fullName evidence="2">Uncharacterized protein YhfF</fullName>
    </submittedName>
</protein>
<comment type="caution">
    <text evidence="2">The sequence shown here is derived from an EMBL/GenBank/DDBJ whole genome shotgun (WGS) entry which is preliminary data.</text>
</comment>
<gene>
    <name evidence="2" type="ORF">J2Z76_000644</name>
</gene>
<dbReference type="InterPro" id="IPR015947">
    <property type="entry name" value="PUA-like_sf"/>
</dbReference>